<evidence type="ECO:0000313" key="1">
    <source>
        <dbReference type="EMBL" id="AEE27023.1"/>
    </source>
</evidence>
<dbReference type="KEGG" id="fcn:FN3523_1720"/>
<protein>
    <submittedName>
        <fullName evidence="1">Uncharacterized protein</fullName>
    </submittedName>
</protein>
<reference evidence="2" key="1">
    <citation type="journal article" date="2011" name="Appl. Environ. Microbiol.">
        <title>Common ancestry and novel genetic traits of Francisella novicida-like isolates from North America and Australia as revealed by comparative genomic analyses.</title>
        <authorList>
            <person name="Siddaramappa S."/>
            <person name="Challacombe J.F."/>
            <person name="Petersen J.M."/>
            <person name="Pillai S."/>
            <person name="Hogg G."/>
            <person name="Kuske C.R."/>
        </authorList>
    </citation>
    <scope>NUCLEOTIDE SEQUENCE [LARGE SCALE GENOMIC DNA]</scope>
    <source>
        <strain evidence="2">3523</strain>
    </source>
</reference>
<dbReference type="HOGENOM" id="CLU_3343964_0_0_6"/>
<name>F4BHS9_9GAMM</name>
<accession>F4BHS9</accession>
<dbReference type="AlphaFoldDB" id="F4BHS9"/>
<gene>
    <name evidence="1" type="ordered locus">FN3523_1720</name>
</gene>
<proteinExistence type="predicted"/>
<sequence length="37" mass="4338">MLTLVKSLLFKTFSYHIKKAFISKEKALKLDLYNFGT</sequence>
<organism evidence="1 2">
    <name type="scientific">Francisella hispaniensis</name>
    <dbReference type="NCBI Taxonomy" id="622488"/>
    <lineage>
        <taxon>Bacteria</taxon>
        <taxon>Pseudomonadati</taxon>
        <taxon>Pseudomonadota</taxon>
        <taxon>Gammaproteobacteria</taxon>
        <taxon>Thiotrichales</taxon>
        <taxon>Francisellaceae</taxon>
        <taxon>Francisella</taxon>
    </lineage>
</organism>
<dbReference type="Proteomes" id="UP000008303">
    <property type="component" value="Chromosome"/>
</dbReference>
<evidence type="ECO:0000313" key="2">
    <source>
        <dbReference type="Proteomes" id="UP000008303"/>
    </source>
</evidence>
<dbReference type="EMBL" id="CP002558">
    <property type="protein sequence ID" value="AEE27023.1"/>
    <property type="molecule type" value="Genomic_DNA"/>
</dbReference>